<feature type="signal peptide" evidence="1">
    <location>
        <begin position="1"/>
        <end position="25"/>
    </location>
</feature>
<dbReference type="GeneTree" id="ENSGT01030000235529"/>
<evidence type="ECO:0000256" key="1">
    <source>
        <dbReference type="SAM" id="SignalP"/>
    </source>
</evidence>
<dbReference type="InterPro" id="IPR043502">
    <property type="entry name" value="DNA/RNA_pol_sf"/>
</dbReference>
<dbReference type="Pfam" id="PF17919">
    <property type="entry name" value="RT_RNaseH_2"/>
    <property type="match status" value="1"/>
</dbReference>
<evidence type="ECO:0000259" key="2">
    <source>
        <dbReference type="Pfam" id="PF17919"/>
    </source>
</evidence>
<keyword evidence="4" id="KW-1185">Reference proteome</keyword>
<dbReference type="InterPro" id="IPR041577">
    <property type="entry name" value="RT_RNaseH_2"/>
</dbReference>
<feature type="chain" id="PRO_5034886692" description="Reverse transcriptase/retrotransposon-derived protein RNase H-like domain-containing protein" evidence="1">
    <location>
        <begin position="26"/>
        <end position="135"/>
    </location>
</feature>
<dbReference type="AlphaFoldDB" id="A0A8C6M2U1"/>
<accession>A0A8C6M2U1</accession>
<reference evidence="3" key="3">
    <citation type="submission" date="2025-09" db="UniProtKB">
        <authorList>
            <consortium name="Ensembl"/>
        </authorList>
    </citation>
    <scope>IDENTIFICATION</scope>
</reference>
<organism evidence="3 4">
    <name type="scientific">Nothobranchius furzeri</name>
    <name type="common">Turquoise killifish</name>
    <dbReference type="NCBI Taxonomy" id="105023"/>
    <lineage>
        <taxon>Eukaryota</taxon>
        <taxon>Metazoa</taxon>
        <taxon>Chordata</taxon>
        <taxon>Craniata</taxon>
        <taxon>Vertebrata</taxon>
        <taxon>Euteleostomi</taxon>
        <taxon>Actinopterygii</taxon>
        <taxon>Neopterygii</taxon>
        <taxon>Teleostei</taxon>
        <taxon>Neoteleostei</taxon>
        <taxon>Acanthomorphata</taxon>
        <taxon>Ovalentaria</taxon>
        <taxon>Atherinomorphae</taxon>
        <taxon>Cyprinodontiformes</taxon>
        <taxon>Nothobranchiidae</taxon>
        <taxon>Nothobranchius</taxon>
    </lineage>
</organism>
<feature type="domain" description="Reverse transcriptase/retrotransposon-derived protein RNase H-like" evidence="2">
    <location>
        <begin position="33"/>
        <end position="99"/>
    </location>
</feature>
<evidence type="ECO:0000313" key="3">
    <source>
        <dbReference type="Ensembl" id="ENSNFUP00015026294.1"/>
    </source>
</evidence>
<dbReference type="Ensembl" id="ENSNFUT00015027481.1">
    <property type="protein sequence ID" value="ENSNFUP00015026294.1"/>
    <property type="gene ID" value="ENSNFUG00015012762.1"/>
</dbReference>
<sequence>SDRWLQRPSLVFSLPFLTFLNSFTAIDDFSNGWTPEADKAFVELNQFLQTNVVLSLPDYSKDFFRSVDVAEGHMKAVLPQKHGSQHRPTAYYSIQLQPVCPAVYRRVLPLQRLLCRALTLSCNITSHYKYRTLLR</sequence>
<protein>
    <recommendedName>
        <fullName evidence="2">Reverse transcriptase/retrotransposon-derived protein RNase H-like domain-containing protein</fullName>
    </recommendedName>
</protein>
<keyword evidence="1" id="KW-0732">Signal</keyword>
<reference evidence="3" key="2">
    <citation type="submission" date="2025-08" db="UniProtKB">
        <authorList>
            <consortium name="Ensembl"/>
        </authorList>
    </citation>
    <scope>IDENTIFICATION</scope>
</reference>
<evidence type="ECO:0000313" key="4">
    <source>
        <dbReference type="Proteomes" id="UP000694548"/>
    </source>
</evidence>
<dbReference type="Gene3D" id="3.10.20.370">
    <property type="match status" value="1"/>
</dbReference>
<name>A0A8C6M2U1_NOTFU</name>
<dbReference type="Proteomes" id="UP000694548">
    <property type="component" value="Chromosome sgr14"/>
</dbReference>
<proteinExistence type="predicted"/>
<dbReference type="SUPFAM" id="SSF56672">
    <property type="entry name" value="DNA/RNA polymerases"/>
    <property type="match status" value="1"/>
</dbReference>
<reference evidence="3" key="1">
    <citation type="submission" date="2014-08" db="EMBL/GenBank/DDBJ databases">
        <authorList>
            <person name="Senf B."/>
            <person name="Petzold A."/>
            <person name="Downie B.R."/>
            <person name="Koch P."/>
            <person name="Platzer M."/>
        </authorList>
    </citation>
    <scope>NUCLEOTIDE SEQUENCE [LARGE SCALE GENOMIC DNA]</scope>
    <source>
        <strain evidence="3">GRZ</strain>
    </source>
</reference>